<evidence type="ECO:0000256" key="1">
    <source>
        <dbReference type="ARBA" id="ARBA00022603"/>
    </source>
</evidence>
<dbReference type="Gene3D" id="3.40.50.150">
    <property type="entry name" value="Vaccinia Virus protein VP39"/>
    <property type="match status" value="1"/>
</dbReference>
<protein>
    <recommendedName>
        <fullName evidence="3">Arginine-hydroxylase NDUFAF5, mitochondrial</fullName>
    </recommendedName>
    <alternativeName>
        <fullName evidence="4">NADH dehydrogenase [ubiquinone] 1 alpha subcomplex assembly factor 5</fullName>
    </alternativeName>
    <alternativeName>
        <fullName evidence="5">Putative methyltransferase NDUFAF5</fullName>
    </alternativeName>
</protein>
<dbReference type="PANTHER" id="PTHR13090">
    <property type="entry name" value="ARGININE-HYDROXYLASE NDUFAF5, MITOCHONDRIAL"/>
    <property type="match status" value="1"/>
</dbReference>
<evidence type="ECO:0000256" key="5">
    <source>
        <dbReference type="ARBA" id="ARBA00042549"/>
    </source>
</evidence>
<dbReference type="EnsemblMetazoa" id="G13617.4">
    <property type="protein sequence ID" value="G13617.4:cds"/>
    <property type="gene ID" value="G13617"/>
</dbReference>
<evidence type="ECO:0000256" key="2">
    <source>
        <dbReference type="ARBA" id="ARBA00022679"/>
    </source>
</evidence>
<dbReference type="InterPro" id="IPR029063">
    <property type="entry name" value="SAM-dependent_MTases_sf"/>
</dbReference>
<dbReference type="AlphaFoldDB" id="A0A8W8IF40"/>
<accession>A0A8W8IF40</accession>
<dbReference type="InterPro" id="IPR013216">
    <property type="entry name" value="Methyltransf_11"/>
</dbReference>
<feature type="domain" description="Methyltransferase type 11" evidence="6">
    <location>
        <begin position="51"/>
        <end position="139"/>
    </location>
</feature>
<name>A0A8W8IF40_MAGGI</name>
<dbReference type="EnsemblMetazoa" id="G13617.3">
    <property type="protein sequence ID" value="G13617.3:cds"/>
    <property type="gene ID" value="G13617"/>
</dbReference>
<evidence type="ECO:0000256" key="4">
    <source>
        <dbReference type="ARBA" id="ARBA00041833"/>
    </source>
</evidence>
<dbReference type="Proteomes" id="UP000005408">
    <property type="component" value="Unassembled WGS sequence"/>
</dbReference>
<dbReference type="SUPFAM" id="SSF53335">
    <property type="entry name" value="S-adenosyl-L-methionine-dependent methyltransferases"/>
    <property type="match status" value="1"/>
</dbReference>
<dbReference type="EnsemblMetazoa" id="G13617.1">
    <property type="protein sequence ID" value="G13617.1:cds"/>
    <property type="gene ID" value="G13617"/>
</dbReference>
<dbReference type="GO" id="GO:0032981">
    <property type="term" value="P:mitochondrial respiratory chain complex I assembly"/>
    <property type="evidence" value="ECO:0007669"/>
    <property type="project" value="TreeGrafter"/>
</dbReference>
<organism evidence="7 8">
    <name type="scientific">Magallana gigas</name>
    <name type="common">Pacific oyster</name>
    <name type="synonym">Crassostrea gigas</name>
    <dbReference type="NCBI Taxonomy" id="29159"/>
    <lineage>
        <taxon>Eukaryota</taxon>
        <taxon>Metazoa</taxon>
        <taxon>Spiralia</taxon>
        <taxon>Lophotrochozoa</taxon>
        <taxon>Mollusca</taxon>
        <taxon>Bivalvia</taxon>
        <taxon>Autobranchia</taxon>
        <taxon>Pteriomorphia</taxon>
        <taxon>Ostreida</taxon>
        <taxon>Ostreoidea</taxon>
        <taxon>Ostreidae</taxon>
        <taxon>Magallana</taxon>
    </lineage>
</organism>
<dbReference type="CDD" id="cd02440">
    <property type="entry name" value="AdoMet_MTases"/>
    <property type="match status" value="1"/>
</dbReference>
<keyword evidence="1" id="KW-0489">Methyltransferase</keyword>
<dbReference type="GO" id="GO:0005739">
    <property type="term" value="C:mitochondrion"/>
    <property type="evidence" value="ECO:0007669"/>
    <property type="project" value="TreeGrafter"/>
</dbReference>
<dbReference type="PANTHER" id="PTHR13090:SF1">
    <property type="entry name" value="ARGININE-HYDROXYLASE NDUFAF5, MITOCHONDRIAL"/>
    <property type="match status" value="1"/>
</dbReference>
<evidence type="ECO:0000313" key="7">
    <source>
        <dbReference type="EnsemblMetazoa" id="G13617.4:cds"/>
    </source>
</evidence>
<sequence>MNVFDRKAKRLQRDRSTTLPNFEESQYVKEEIGYRTYDRLLDIKREFDVAVDLGCGLGYVSRHITKDTAKLIYQCEMSEKLLKKAEVSPEVPTYKLIVDEEFLPFKDKSLDVVVSSLSLHWVNDLPGCFKAVQKSLKPDRPFIGSMFGGDTLFELRVSLQLAEQELQGGISPHISPFTDVRDLGNLLNRAGFTMLTIDVDEVKSSYDDMLSLMMDLKGMGENNCVWTRRPMLHRNTIELAEKKYREMYSTEEGLEATFQIVNFIAWSPDPSQPKPLQRGSAKFSLKDIERIDELTKDVKSLEEELDKGLNPKKDK</sequence>
<keyword evidence="8" id="KW-1185">Reference proteome</keyword>
<keyword evidence="2" id="KW-0808">Transferase</keyword>
<reference evidence="7" key="1">
    <citation type="submission" date="2022-08" db="UniProtKB">
        <authorList>
            <consortium name="EnsemblMetazoa"/>
        </authorList>
    </citation>
    <scope>IDENTIFICATION</scope>
    <source>
        <strain evidence="7">05x7-T-G4-1.051#20</strain>
    </source>
</reference>
<dbReference type="GO" id="GO:0008757">
    <property type="term" value="F:S-adenosylmethionine-dependent methyltransferase activity"/>
    <property type="evidence" value="ECO:0007669"/>
    <property type="project" value="InterPro"/>
</dbReference>
<evidence type="ECO:0000259" key="6">
    <source>
        <dbReference type="Pfam" id="PF08241"/>
    </source>
</evidence>
<evidence type="ECO:0000256" key="3">
    <source>
        <dbReference type="ARBA" id="ARBA00040937"/>
    </source>
</evidence>
<evidence type="ECO:0000313" key="8">
    <source>
        <dbReference type="Proteomes" id="UP000005408"/>
    </source>
</evidence>
<dbReference type="GO" id="GO:0032259">
    <property type="term" value="P:methylation"/>
    <property type="evidence" value="ECO:0007669"/>
    <property type="project" value="UniProtKB-KW"/>
</dbReference>
<proteinExistence type="predicted"/>
<dbReference type="Pfam" id="PF08241">
    <property type="entry name" value="Methyltransf_11"/>
    <property type="match status" value="1"/>
</dbReference>
<dbReference type="InterPro" id="IPR050602">
    <property type="entry name" value="Malonyl-ACP_OMT"/>
</dbReference>
<dbReference type="EnsemblMetazoa" id="G13617.2">
    <property type="protein sequence ID" value="G13617.2:cds"/>
    <property type="gene ID" value="G13617"/>
</dbReference>